<dbReference type="GeneTree" id="ENSGT01030000235116"/>
<evidence type="ECO:0000256" key="1">
    <source>
        <dbReference type="ARBA" id="ARBA00004498"/>
    </source>
</evidence>
<dbReference type="Ensembl" id="ENSECRT00000029829.1">
    <property type="protein sequence ID" value="ENSECRP00000029213.1"/>
    <property type="gene ID" value="ENSECRG00000019795.1"/>
</dbReference>
<dbReference type="PROSITE" id="PS50234">
    <property type="entry name" value="VWFA"/>
    <property type="match status" value="1"/>
</dbReference>
<reference evidence="7" key="2">
    <citation type="submission" date="2025-08" db="UniProtKB">
        <authorList>
            <consortium name="Ensembl"/>
        </authorList>
    </citation>
    <scope>IDENTIFICATION</scope>
</reference>
<keyword evidence="8" id="KW-1185">Reference proteome</keyword>
<dbReference type="SUPFAM" id="SSF53300">
    <property type="entry name" value="vWA-like"/>
    <property type="match status" value="1"/>
</dbReference>
<comment type="subcellular location">
    <subcellularLocation>
        <location evidence="1">Secreted</location>
        <location evidence="1">Extracellular space</location>
        <location evidence="1">Extracellular matrix</location>
    </subcellularLocation>
</comment>
<evidence type="ECO:0000313" key="8">
    <source>
        <dbReference type="Proteomes" id="UP000694620"/>
    </source>
</evidence>
<reference evidence="7" key="1">
    <citation type="submission" date="2021-06" db="EMBL/GenBank/DDBJ databases">
        <authorList>
            <consortium name="Wellcome Sanger Institute Data Sharing"/>
        </authorList>
    </citation>
    <scope>NUCLEOTIDE SEQUENCE [LARGE SCALE GENOMIC DNA]</scope>
</reference>
<organism evidence="7 8">
    <name type="scientific">Erpetoichthys calabaricus</name>
    <name type="common">Rope fish</name>
    <name type="synonym">Calamoichthys calabaricus</name>
    <dbReference type="NCBI Taxonomy" id="27687"/>
    <lineage>
        <taxon>Eukaryota</taxon>
        <taxon>Metazoa</taxon>
        <taxon>Chordata</taxon>
        <taxon>Craniata</taxon>
        <taxon>Vertebrata</taxon>
        <taxon>Euteleostomi</taxon>
        <taxon>Actinopterygii</taxon>
        <taxon>Polypteriformes</taxon>
        <taxon>Polypteridae</taxon>
        <taxon>Erpetoichthys</taxon>
    </lineage>
</organism>
<feature type="domain" description="VWFA" evidence="6">
    <location>
        <begin position="62"/>
        <end position="200"/>
    </location>
</feature>
<dbReference type="Gene3D" id="3.40.50.410">
    <property type="entry name" value="von Willebrand factor, type A domain"/>
    <property type="match status" value="1"/>
</dbReference>
<evidence type="ECO:0000259" key="6">
    <source>
        <dbReference type="PROSITE" id="PS50234"/>
    </source>
</evidence>
<dbReference type="SMART" id="SM00327">
    <property type="entry name" value="VWA"/>
    <property type="match status" value="1"/>
</dbReference>
<dbReference type="GO" id="GO:0005615">
    <property type="term" value="C:extracellular space"/>
    <property type="evidence" value="ECO:0007669"/>
    <property type="project" value="TreeGrafter"/>
</dbReference>
<dbReference type="InterPro" id="IPR036465">
    <property type="entry name" value="vWFA_dom_sf"/>
</dbReference>
<accession>A0A8C4XFZ5</accession>
<keyword evidence="3" id="KW-0272">Extracellular matrix</keyword>
<evidence type="ECO:0000313" key="7">
    <source>
        <dbReference type="Ensembl" id="ENSECRP00000029213.1"/>
    </source>
</evidence>
<keyword evidence="5" id="KW-0130">Cell adhesion</keyword>
<dbReference type="Proteomes" id="UP000694620">
    <property type="component" value="Chromosome 8"/>
</dbReference>
<evidence type="ECO:0000256" key="2">
    <source>
        <dbReference type="ARBA" id="ARBA00022525"/>
    </source>
</evidence>
<dbReference type="InterPro" id="IPR050525">
    <property type="entry name" value="ECM_Assembly_Org"/>
</dbReference>
<dbReference type="FunFam" id="3.40.50.410:FF:000026">
    <property type="entry name" value="Collagen, type VI, alpha 1"/>
    <property type="match status" value="1"/>
</dbReference>
<dbReference type="InterPro" id="IPR002035">
    <property type="entry name" value="VWF_A"/>
</dbReference>
<reference evidence="7" key="3">
    <citation type="submission" date="2025-09" db="UniProtKB">
        <authorList>
            <consortium name="Ensembl"/>
        </authorList>
    </citation>
    <scope>IDENTIFICATION</scope>
</reference>
<dbReference type="AlphaFoldDB" id="A0A8C4XFZ5"/>
<evidence type="ECO:0000256" key="4">
    <source>
        <dbReference type="ARBA" id="ARBA00022737"/>
    </source>
</evidence>
<keyword evidence="2" id="KW-0964">Secreted</keyword>
<dbReference type="PANTHER" id="PTHR24020:SF29">
    <property type="entry name" value="COLLAGEN ALPHA-2(VI) CHAIN"/>
    <property type="match status" value="1"/>
</dbReference>
<sequence>YPQTLSLLPLKQLCLGHIMTLQETISCPVSLQFVIDTSESIALHYLPPGGLVKQGAIDITWEMGGLHFSDRVEHFSSVTSNQKEFIDRLLKIQYIGKGTFTDCALANMTAAMATQASKNTRVRFAVVITDGHVTGSPCGGIKVTAERARDAGIKLFAVAPTTSTYESGLKEIANNPSELFRNNYQADSIVQLQTYILMVIVNN</sequence>
<protein>
    <recommendedName>
        <fullName evidence="6">VWFA domain-containing protein</fullName>
    </recommendedName>
</protein>
<evidence type="ECO:0000256" key="3">
    <source>
        <dbReference type="ARBA" id="ARBA00022530"/>
    </source>
</evidence>
<dbReference type="PANTHER" id="PTHR24020">
    <property type="entry name" value="COLLAGEN ALPHA"/>
    <property type="match status" value="1"/>
</dbReference>
<evidence type="ECO:0000256" key="5">
    <source>
        <dbReference type="ARBA" id="ARBA00022889"/>
    </source>
</evidence>
<keyword evidence="4" id="KW-0677">Repeat</keyword>
<dbReference type="Pfam" id="PF00092">
    <property type="entry name" value="VWA"/>
    <property type="match status" value="1"/>
</dbReference>
<proteinExistence type="predicted"/>
<dbReference type="GO" id="GO:0007155">
    <property type="term" value="P:cell adhesion"/>
    <property type="evidence" value="ECO:0007669"/>
    <property type="project" value="UniProtKB-KW"/>
</dbReference>
<name>A0A8C4XFZ5_ERPCA</name>